<protein>
    <recommendedName>
        <fullName evidence="1">N-acetyltransferase domain-containing protein</fullName>
    </recommendedName>
</protein>
<dbReference type="PANTHER" id="PTHR43617:SF22">
    <property type="entry name" value="L-AMINO ACID N-ACETYLTRANSFERASE AAAT"/>
    <property type="match status" value="1"/>
</dbReference>
<dbReference type="Pfam" id="PF00583">
    <property type="entry name" value="Acetyltransf_1"/>
    <property type="match status" value="1"/>
</dbReference>
<dbReference type="AlphaFoldDB" id="A0A248TF24"/>
<sequence>MKIRLFSRKDSTQIQSVARESWRYAYEGLIPERTQVDFLLSVYTEDALMRSLSTSVLLVAEEEGEVIGFVHFSLINIKKEIELGALYILPSFHRRGIGTALLKAMFEYFYDVNKITVSVVMRNDSALDFYHSKGFKQVGKMNDSIFGFSIPTIVMEWRSNTSPNV</sequence>
<dbReference type="InterPro" id="IPR050276">
    <property type="entry name" value="MshD_Acetyltransferase"/>
</dbReference>
<evidence type="ECO:0000313" key="2">
    <source>
        <dbReference type="EMBL" id="ASV66722.1"/>
    </source>
</evidence>
<dbReference type="InterPro" id="IPR000182">
    <property type="entry name" value="GNAT_dom"/>
</dbReference>
<dbReference type="EMBL" id="CP022983">
    <property type="protein sequence ID" value="ASV66722.1"/>
    <property type="molecule type" value="Genomic_DNA"/>
</dbReference>
<dbReference type="RefSeq" id="WP_095370297.1">
    <property type="nucleotide sequence ID" value="NZ_CP022983.1"/>
</dbReference>
<evidence type="ECO:0000313" key="3">
    <source>
        <dbReference type="Proteomes" id="UP000215137"/>
    </source>
</evidence>
<dbReference type="CDD" id="cd04301">
    <property type="entry name" value="NAT_SF"/>
    <property type="match status" value="1"/>
</dbReference>
<dbReference type="PROSITE" id="PS51186">
    <property type="entry name" value="GNAT"/>
    <property type="match status" value="1"/>
</dbReference>
<dbReference type="OrthoDB" id="794462at2"/>
<dbReference type="Proteomes" id="UP000215137">
    <property type="component" value="Chromosome"/>
</dbReference>
<dbReference type="GO" id="GO:0016747">
    <property type="term" value="F:acyltransferase activity, transferring groups other than amino-acyl groups"/>
    <property type="evidence" value="ECO:0007669"/>
    <property type="project" value="InterPro"/>
</dbReference>
<accession>A0A248TF24</accession>
<dbReference type="SUPFAM" id="SSF55729">
    <property type="entry name" value="Acyl-CoA N-acyltransferases (Nat)"/>
    <property type="match status" value="1"/>
</dbReference>
<proteinExistence type="predicted"/>
<keyword evidence="3" id="KW-1185">Reference proteome</keyword>
<evidence type="ECO:0000259" key="1">
    <source>
        <dbReference type="PROSITE" id="PS51186"/>
    </source>
</evidence>
<name>A0A248TF24_9BACI</name>
<dbReference type="PANTHER" id="PTHR43617">
    <property type="entry name" value="L-AMINO ACID N-ACETYLTRANSFERASE"/>
    <property type="match status" value="1"/>
</dbReference>
<dbReference type="InterPro" id="IPR016181">
    <property type="entry name" value="Acyl_CoA_acyltransferase"/>
</dbReference>
<dbReference type="KEGG" id="bko:CKF48_04945"/>
<dbReference type="Gene3D" id="3.40.630.30">
    <property type="match status" value="1"/>
</dbReference>
<gene>
    <name evidence="2" type="ORF">CKF48_04945</name>
</gene>
<feature type="domain" description="N-acetyltransferase" evidence="1">
    <location>
        <begin position="1"/>
        <end position="165"/>
    </location>
</feature>
<organism evidence="2 3">
    <name type="scientific">Cytobacillus kochii</name>
    <dbReference type="NCBI Taxonomy" id="859143"/>
    <lineage>
        <taxon>Bacteria</taxon>
        <taxon>Bacillati</taxon>
        <taxon>Bacillota</taxon>
        <taxon>Bacilli</taxon>
        <taxon>Bacillales</taxon>
        <taxon>Bacillaceae</taxon>
        <taxon>Cytobacillus</taxon>
    </lineage>
</organism>
<reference evidence="2 3" key="1">
    <citation type="submission" date="2017-08" db="EMBL/GenBank/DDBJ databases">
        <title>Complete Genome Sequence of Bacillus kochii Oregon-R-modENCODE STRAIN BDGP4, isolated from Drosophila melanogaster gut.</title>
        <authorList>
            <person name="Wan K.H."/>
            <person name="Yu C."/>
            <person name="Park S."/>
            <person name="Hammonds A.S."/>
            <person name="Booth B.W."/>
            <person name="Celniker S.E."/>
        </authorList>
    </citation>
    <scope>NUCLEOTIDE SEQUENCE [LARGE SCALE GENOMIC DNA]</scope>
    <source>
        <strain evidence="2 3">BDGP4</strain>
    </source>
</reference>